<proteinExistence type="predicted"/>
<comment type="caution">
    <text evidence="1">The sequence shown here is derived from an EMBL/GenBank/DDBJ whole genome shotgun (WGS) entry which is preliminary data.</text>
</comment>
<accession>A0ABR0R293</accession>
<name>A0ABR0R293_GOSAR</name>
<evidence type="ECO:0000313" key="2">
    <source>
        <dbReference type="Proteomes" id="UP001358586"/>
    </source>
</evidence>
<evidence type="ECO:0000313" key="1">
    <source>
        <dbReference type="EMBL" id="KAK5845641.1"/>
    </source>
</evidence>
<keyword evidence="2" id="KW-1185">Reference proteome</keyword>
<sequence>MEPTSRLGFQQLINLDIEREKVFHKQVFLPKILEEPKGNGFQKKMLRWLPVWSTCTMLEPLMLIRDLKPIFK</sequence>
<dbReference type="Proteomes" id="UP001358586">
    <property type="component" value="Chromosome 1"/>
</dbReference>
<organism evidence="1 2">
    <name type="scientific">Gossypium arboreum</name>
    <name type="common">Tree cotton</name>
    <name type="synonym">Gossypium nanking</name>
    <dbReference type="NCBI Taxonomy" id="29729"/>
    <lineage>
        <taxon>Eukaryota</taxon>
        <taxon>Viridiplantae</taxon>
        <taxon>Streptophyta</taxon>
        <taxon>Embryophyta</taxon>
        <taxon>Tracheophyta</taxon>
        <taxon>Spermatophyta</taxon>
        <taxon>Magnoliopsida</taxon>
        <taxon>eudicotyledons</taxon>
        <taxon>Gunneridae</taxon>
        <taxon>Pentapetalae</taxon>
        <taxon>rosids</taxon>
        <taxon>malvids</taxon>
        <taxon>Malvales</taxon>
        <taxon>Malvaceae</taxon>
        <taxon>Malvoideae</taxon>
        <taxon>Gossypium</taxon>
    </lineage>
</organism>
<gene>
    <name evidence="1" type="ORF">PVK06_001840</name>
</gene>
<reference evidence="1 2" key="1">
    <citation type="submission" date="2023-03" db="EMBL/GenBank/DDBJ databases">
        <title>WGS of Gossypium arboreum.</title>
        <authorList>
            <person name="Yu D."/>
        </authorList>
    </citation>
    <scope>NUCLEOTIDE SEQUENCE [LARGE SCALE GENOMIC DNA]</scope>
    <source>
        <tissue evidence="1">Leaf</tissue>
    </source>
</reference>
<protein>
    <submittedName>
        <fullName evidence="1">Uncharacterized protein</fullName>
    </submittedName>
</protein>
<dbReference type="EMBL" id="JARKNE010000001">
    <property type="protein sequence ID" value="KAK5845641.1"/>
    <property type="molecule type" value="Genomic_DNA"/>
</dbReference>